<feature type="compositionally biased region" description="Low complexity" evidence="1">
    <location>
        <begin position="289"/>
        <end position="300"/>
    </location>
</feature>
<proteinExistence type="predicted"/>
<protein>
    <submittedName>
        <fullName evidence="2">Uncharacterized protein</fullName>
    </submittedName>
</protein>
<name>A0AA39HSN8_9BILA</name>
<feature type="compositionally biased region" description="Polar residues" evidence="1">
    <location>
        <begin position="114"/>
        <end position="127"/>
    </location>
</feature>
<dbReference type="Proteomes" id="UP001175271">
    <property type="component" value="Unassembled WGS sequence"/>
</dbReference>
<feature type="compositionally biased region" description="Polar residues" evidence="1">
    <location>
        <begin position="312"/>
        <end position="337"/>
    </location>
</feature>
<feature type="compositionally biased region" description="Low complexity" evidence="1">
    <location>
        <begin position="265"/>
        <end position="275"/>
    </location>
</feature>
<sequence>MEAALSVSASRSRRLPVACALFVPKVRGSEHCGVCHFSLLEHSHDSFLQRPLQMKKPKVGGSVDLKAPKGIRPPIPQFFDARCSGLKTKGQTLTLSERSAFKKYDQGGLKSAPIANSSSANELSTENKMPLPKFGSQSASPAANLLRPKPKNVHQPYLSATSPNSSTRSSPLFRSSRVSSPNTVYLVASDKEVVSRAHNFKQILSRFQNAADGTSPKVAAPRQFLKAPSPPDRRHSHHFASDMATPFEERRGPTPTLRPTPRKSPPSLTITIPTPKNSRRPLSAGTLESASSASSSSASSRHSEASGGVFTPLTSPSYLSHVSVSPPTPSRKSSTALYSPRTAALSTPTYQHEFAPLKRSSTGGCRRILSQTSIGLDRPRRAFLGNRIQNKRSRGDYGRPSSQPNLYEIASDISRRSSANPLYVDDSGNSSSNSVVEKRNSAIVERYNQLTVANAKTLAFVVSNLWEQIHYKEQLANSADFARIRFSDFLLRSEQPFLVKGKVLFFYASLDGFDDGFTLMVAPSCQYGSLMVRSMVSGALFRPPIMAELEDYHGDLRRFLRHSSLERTTSAHRVLVMPYLSILSFHSLAAHHLHKTMDPARLESVVCFTMIQLLAALKALQSDGLESLSINFKEFMLAFRLTNFAEGLHDLKEYPQLIFLQESLDEDFEDPLEVAAEDGVGVCRYALRALCTLLHHKMLATPPEIPDRSEYSSALRLATQHLHSDKSSSLSLAKNVLEFAFWGRDARFDSELEAKLWLDQQRATQIDRLIRLLVEQSTAVCEPRERLYVNFLLMSTPRTLFHSSQSLQDQFL</sequence>
<keyword evidence="3" id="KW-1185">Reference proteome</keyword>
<organism evidence="2 3">
    <name type="scientific">Steinernema hermaphroditum</name>
    <dbReference type="NCBI Taxonomy" id="289476"/>
    <lineage>
        <taxon>Eukaryota</taxon>
        <taxon>Metazoa</taxon>
        <taxon>Ecdysozoa</taxon>
        <taxon>Nematoda</taxon>
        <taxon>Chromadorea</taxon>
        <taxon>Rhabditida</taxon>
        <taxon>Tylenchina</taxon>
        <taxon>Panagrolaimomorpha</taxon>
        <taxon>Strongyloidoidea</taxon>
        <taxon>Steinernematidae</taxon>
        <taxon>Steinernema</taxon>
    </lineage>
</organism>
<gene>
    <name evidence="2" type="ORF">QR680_005608</name>
</gene>
<accession>A0AA39HSN8</accession>
<evidence type="ECO:0000313" key="2">
    <source>
        <dbReference type="EMBL" id="KAK0411337.1"/>
    </source>
</evidence>
<feature type="region of interest" description="Disordered" evidence="1">
    <location>
        <begin position="223"/>
        <end position="340"/>
    </location>
</feature>
<feature type="region of interest" description="Disordered" evidence="1">
    <location>
        <begin position="112"/>
        <end position="176"/>
    </location>
</feature>
<comment type="caution">
    <text evidence="2">The sequence shown here is derived from an EMBL/GenBank/DDBJ whole genome shotgun (WGS) entry which is preliminary data.</text>
</comment>
<feature type="compositionally biased region" description="Low complexity" evidence="1">
    <location>
        <begin position="159"/>
        <end position="176"/>
    </location>
</feature>
<dbReference type="PANTHER" id="PTHR37970">
    <property type="entry name" value="PROTEIN CBG08587"/>
    <property type="match status" value="1"/>
</dbReference>
<evidence type="ECO:0000256" key="1">
    <source>
        <dbReference type="SAM" id="MobiDB-lite"/>
    </source>
</evidence>
<dbReference type="EMBL" id="JAUCMV010000003">
    <property type="protein sequence ID" value="KAK0411337.1"/>
    <property type="molecule type" value="Genomic_DNA"/>
</dbReference>
<reference evidence="2" key="1">
    <citation type="submission" date="2023-06" db="EMBL/GenBank/DDBJ databases">
        <title>Genomic analysis of the entomopathogenic nematode Steinernema hermaphroditum.</title>
        <authorList>
            <person name="Schwarz E.M."/>
            <person name="Heppert J.K."/>
            <person name="Baniya A."/>
            <person name="Schwartz H.T."/>
            <person name="Tan C.-H."/>
            <person name="Antoshechkin I."/>
            <person name="Sternberg P.W."/>
            <person name="Goodrich-Blair H."/>
            <person name="Dillman A.R."/>
        </authorList>
    </citation>
    <scope>NUCLEOTIDE SEQUENCE</scope>
    <source>
        <strain evidence="2">PS9179</strain>
        <tissue evidence="2">Whole animal</tissue>
    </source>
</reference>
<dbReference type="PANTHER" id="PTHR37970:SF1">
    <property type="entry name" value="SERINE-RICH ADHESIN FOR PLATELETS"/>
    <property type="match status" value="1"/>
</dbReference>
<dbReference type="AlphaFoldDB" id="A0AA39HSN8"/>
<evidence type="ECO:0000313" key="3">
    <source>
        <dbReference type="Proteomes" id="UP001175271"/>
    </source>
</evidence>